<feature type="transmembrane region" description="Helical" evidence="6">
    <location>
        <begin position="20"/>
        <end position="40"/>
    </location>
</feature>
<evidence type="ECO:0000256" key="6">
    <source>
        <dbReference type="SAM" id="Phobius"/>
    </source>
</evidence>
<gene>
    <name evidence="8" type="ORF">LMG32879_000750</name>
</gene>
<dbReference type="Pfam" id="PF00892">
    <property type="entry name" value="EamA"/>
    <property type="match status" value="1"/>
</dbReference>
<evidence type="ECO:0000256" key="5">
    <source>
        <dbReference type="ARBA" id="ARBA00023136"/>
    </source>
</evidence>
<feature type="transmembrane region" description="Helical" evidence="6">
    <location>
        <begin position="214"/>
        <end position="232"/>
    </location>
</feature>
<protein>
    <submittedName>
        <fullName evidence="8">EamA family transporter</fullName>
    </submittedName>
</protein>
<reference evidence="8" key="1">
    <citation type="submission" date="2023-03" db="EMBL/GenBank/DDBJ databases">
        <authorList>
            <person name="Cleenwerck I."/>
        </authorList>
    </citation>
    <scope>NUCLEOTIDE SEQUENCE</scope>
    <source>
        <strain evidence="8">LMG 32879</strain>
    </source>
</reference>
<keyword evidence="5 6" id="KW-0472">Membrane</keyword>
<dbReference type="GO" id="GO:0016020">
    <property type="term" value="C:membrane"/>
    <property type="evidence" value="ECO:0007669"/>
    <property type="project" value="UniProtKB-SubCell"/>
</dbReference>
<dbReference type="Proteomes" id="UP001176960">
    <property type="component" value="Unassembled WGS sequence"/>
</dbReference>
<feature type="transmembrane region" description="Helical" evidence="6">
    <location>
        <begin position="123"/>
        <end position="141"/>
    </location>
</feature>
<feature type="transmembrane region" description="Helical" evidence="6">
    <location>
        <begin position="153"/>
        <end position="171"/>
    </location>
</feature>
<evidence type="ECO:0000256" key="3">
    <source>
        <dbReference type="ARBA" id="ARBA00022692"/>
    </source>
</evidence>
<dbReference type="RefSeq" id="WP_289840838.1">
    <property type="nucleotide sequence ID" value="NZ_CATKSH010000003.1"/>
</dbReference>
<feature type="domain" description="EamA" evidence="7">
    <location>
        <begin position="153"/>
        <end position="283"/>
    </location>
</feature>
<dbReference type="InterPro" id="IPR000620">
    <property type="entry name" value="EamA_dom"/>
</dbReference>
<evidence type="ECO:0000256" key="2">
    <source>
        <dbReference type="ARBA" id="ARBA00007362"/>
    </source>
</evidence>
<accession>A0AA35UV01</accession>
<dbReference type="AlphaFoldDB" id="A0AA35UV01"/>
<dbReference type="PANTHER" id="PTHR32322:SF2">
    <property type="entry name" value="EAMA DOMAIN-CONTAINING PROTEIN"/>
    <property type="match status" value="1"/>
</dbReference>
<feature type="transmembrane region" description="Helical" evidence="6">
    <location>
        <begin position="178"/>
        <end position="202"/>
    </location>
</feature>
<evidence type="ECO:0000256" key="1">
    <source>
        <dbReference type="ARBA" id="ARBA00004141"/>
    </source>
</evidence>
<dbReference type="EMBL" id="CATKSH010000003">
    <property type="protein sequence ID" value="CAI9119924.1"/>
    <property type="molecule type" value="Genomic_DNA"/>
</dbReference>
<evidence type="ECO:0000313" key="8">
    <source>
        <dbReference type="EMBL" id="CAI9119924.1"/>
    </source>
</evidence>
<dbReference type="InterPro" id="IPR050638">
    <property type="entry name" value="AA-Vitamin_Transporters"/>
</dbReference>
<comment type="caution">
    <text evidence="8">The sequence shown here is derived from an EMBL/GenBank/DDBJ whole genome shotgun (WGS) entry which is preliminary data.</text>
</comment>
<keyword evidence="9" id="KW-1185">Reference proteome</keyword>
<evidence type="ECO:0000256" key="4">
    <source>
        <dbReference type="ARBA" id="ARBA00022989"/>
    </source>
</evidence>
<comment type="similarity">
    <text evidence="2">Belongs to the EamA transporter family.</text>
</comment>
<keyword evidence="3 6" id="KW-0812">Transmembrane</keyword>
<feature type="transmembrane region" description="Helical" evidence="6">
    <location>
        <begin position="49"/>
        <end position="67"/>
    </location>
</feature>
<feature type="transmembrane region" description="Helical" evidence="6">
    <location>
        <begin position="79"/>
        <end position="102"/>
    </location>
</feature>
<dbReference type="SUPFAM" id="SSF103481">
    <property type="entry name" value="Multidrug resistance efflux transporter EmrE"/>
    <property type="match status" value="2"/>
</dbReference>
<comment type="subcellular location">
    <subcellularLocation>
        <location evidence="1">Membrane</location>
        <topology evidence="1">Multi-pass membrane protein</topology>
    </subcellularLocation>
</comment>
<name>A0AA35UV01_9PROT</name>
<keyword evidence="4 6" id="KW-1133">Transmembrane helix</keyword>
<sequence>MSPPQTVQNDPRYGQTGAVLMLIGGISSFQIGAALAKGLFPVFGPEGMVGLRVGLAATILMMIWRPTRAQLTPRVLKLLIPYGASVAIMNFCFYVALTRLPLGMTVALEFMGPLSLALSGSRRWLDLLWVVLVVGGLFFLLRPEHALGPLDPIGVGAALFSGVGWVIYILTGTRIGKVLSPVTATSLGLATAAFFLLPWLIPALPVAVSHPEEGVLALCVAILSSAVPYILDMLAMRRLKPRDLGILLSMEPMLGAVSGLLLLHETLSVSRWIGVGCIVLASAGNVLTSRTTTPIETQPPPG</sequence>
<evidence type="ECO:0000313" key="9">
    <source>
        <dbReference type="Proteomes" id="UP001176960"/>
    </source>
</evidence>
<organism evidence="8 9">
    <name type="scientific">Brytella acorum</name>
    <dbReference type="NCBI Taxonomy" id="2959299"/>
    <lineage>
        <taxon>Bacteria</taxon>
        <taxon>Pseudomonadati</taxon>
        <taxon>Pseudomonadota</taxon>
        <taxon>Alphaproteobacteria</taxon>
        <taxon>Acetobacterales</taxon>
        <taxon>Acetobacteraceae</taxon>
        <taxon>Brytella</taxon>
    </lineage>
</organism>
<dbReference type="PANTHER" id="PTHR32322">
    <property type="entry name" value="INNER MEMBRANE TRANSPORTER"/>
    <property type="match status" value="1"/>
</dbReference>
<proteinExistence type="inferred from homology"/>
<evidence type="ECO:0000259" key="7">
    <source>
        <dbReference type="Pfam" id="PF00892"/>
    </source>
</evidence>
<dbReference type="InterPro" id="IPR037185">
    <property type="entry name" value="EmrE-like"/>
</dbReference>